<name>A0A1J6IYA1_NICAT</name>
<organism evidence="1 2">
    <name type="scientific">Nicotiana attenuata</name>
    <name type="common">Coyote tobacco</name>
    <dbReference type="NCBI Taxonomy" id="49451"/>
    <lineage>
        <taxon>Eukaryota</taxon>
        <taxon>Viridiplantae</taxon>
        <taxon>Streptophyta</taxon>
        <taxon>Embryophyta</taxon>
        <taxon>Tracheophyta</taxon>
        <taxon>Spermatophyta</taxon>
        <taxon>Magnoliopsida</taxon>
        <taxon>eudicotyledons</taxon>
        <taxon>Gunneridae</taxon>
        <taxon>Pentapetalae</taxon>
        <taxon>asterids</taxon>
        <taxon>lamiids</taxon>
        <taxon>Solanales</taxon>
        <taxon>Solanaceae</taxon>
        <taxon>Nicotianoideae</taxon>
        <taxon>Nicotianeae</taxon>
        <taxon>Nicotiana</taxon>
    </lineage>
</organism>
<evidence type="ECO:0000313" key="1">
    <source>
        <dbReference type="EMBL" id="OIT02663.1"/>
    </source>
</evidence>
<dbReference type="Proteomes" id="UP000187609">
    <property type="component" value="Unassembled WGS sequence"/>
</dbReference>
<evidence type="ECO:0000313" key="2">
    <source>
        <dbReference type="Proteomes" id="UP000187609"/>
    </source>
</evidence>
<sequence>MEKDNPNPSLTGTVGVGQIVPAGAVGRGAVLNQASTSNNQQGVALMNQGVRSGIDALETVQVRMDQQKTVWKSKLPADIPAATALARIYQAVGSALQNKTTVDQQSHHTVAIIVPAGAVGCGAFLNRDSTGNNQQGVALMNQGISSGIDALETMQVRMDQQKIVWKSKLPADIPAATALARIYQAVGSALQNKTTVDRIGAQGEGATVYVTDGEAAILLATGKSSEPVPVNIAALEVKSNTLNNAHVEAEKFFNFKEIG</sequence>
<comment type="caution">
    <text evidence="1">The sequence shown here is derived from an EMBL/GenBank/DDBJ whole genome shotgun (WGS) entry which is preliminary data.</text>
</comment>
<dbReference type="EMBL" id="MJEQ01037188">
    <property type="protein sequence ID" value="OIT02663.1"/>
    <property type="molecule type" value="Genomic_DNA"/>
</dbReference>
<accession>A0A1J6IYA1</accession>
<gene>
    <name evidence="1" type="ORF">A4A49_25508</name>
</gene>
<dbReference type="AlphaFoldDB" id="A0A1J6IYA1"/>
<protein>
    <submittedName>
        <fullName evidence="1">Uncharacterized protein</fullName>
    </submittedName>
</protein>
<dbReference type="Gramene" id="OIT02663">
    <property type="protein sequence ID" value="OIT02663"/>
    <property type="gene ID" value="A4A49_25508"/>
</dbReference>
<keyword evidence="2" id="KW-1185">Reference proteome</keyword>
<proteinExistence type="predicted"/>
<reference evidence="1" key="1">
    <citation type="submission" date="2016-11" db="EMBL/GenBank/DDBJ databases">
        <title>The genome of Nicotiana attenuata.</title>
        <authorList>
            <person name="Xu S."/>
            <person name="Brockmoeller T."/>
            <person name="Gaquerel E."/>
            <person name="Navarro A."/>
            <person name="Kuhl H."/>
            <person name="Gase K."/>
            <person name="Ling Z."/>
            <person name="Zhou W."/>
            <person name="Kreitzer C."/>
            <person name="Stanke M."/>
            <person name="Tang H."/>
            <person name="Lyons E."/>
            <person name="Pandey P."/>
            <person name="Pandey S.P."/>
            <person name="Timmermann B."/>
            <person name="Baldwin I.T."/>
        </authorList>
    </citation>
    <scope>NUCLEOTIDE SEQUENCE [LARGE SCALE GENOMIC DNA]</scope>
    <source>
        <strain evidence="1">UT</strain>
    </source>
</reference>